<evidence type="ECO:0000313" key="2">
    <source>
        <dbReference type="EMBL" id="KAF6810578.1"/>
    </source>
</evidence>
<feature type="compositionally biased region" description="Pro residues" evidence="1">
    <location>
        <begin position="117"/>
        <end position="130"/>
    </location>
</feature>
<sequence length="138" mass="14532">MPTAVRGTWTAPAPPGSGSLDACSKFENFRGPATWATPGNLGILAYTADDGWLVDVVGLAKPGWNTSDDISETWSNNARCWSFLPQLDLCKNFCVNQKGGATRGVVGLLCLWPTGSAPPVPSPPPSPPTHPQLRLSSS</sequence>
<dbReference type="Proteomes" id="UP000652219">
    <property type="component" value="Unassembled WGS sequence"/>
</dbReference>
<proteinExistence type="predicted"/>
<accession>A0A8H6JD95</accession>
<evidence type="ECO:0000313" key="3">
    <source>
        <dbReference type="Proteomes" id="UP000652219"/>
    </source>
</evidence>
<reference evidence="2 3" key="1">
    <citation type="journal article" date="2020" name="Phytopathology">
        <title>Genome Sequence Resources of Colletotrichum truncatum, C. plurivorum, C. musicola, and C. sojae: Four Species Pathogenic to Soybean (Glycine max).</title>
        <authorList>
            <person name="Rogerio F."/>
            <person name="Boufleur T.R."/>
            <person name="Ciampi-Guillardi M."/>
            <person name="Sukno S.A."/>
            <person name="Thon M.R."/>
            <person name="Massola Junior N.S."/>
            <person name="Baroncelli R."/>
        </authorList>
    </citation>
    <scope>NUCLEOTIDE SEQUENCE [LARGE SCALE GENOMIC DNA]</scope>
    <source>
        <strain evidence="2 3">LFN0009</strain>
    </source>
</reference>
<protein>
    <submittedName>
        <fullName evidence="2">Uncharacterized protein</fullName>
    </submittedName>
</protein>
<dbReference type="EMBL" id="WIGN01000085">
    <property type="protein sequence ID" value="KAF6810578.1"/>
    <property type="molecule type" value="Genomic_DNA"/>
</dbReference>
<gene>
    <name evidence="2" type="ORF">CSOJ01_06257</name>
</gene>
<dbReference type="AlphaFoldDB" id="A0A8H6JD95"/>
<feature type="region of interest" description="Disordered" evidence="1">
    <location>
        <begin position="117"/>
        <end position="138"/>
    </location>
</feature>
<comment type="caution">
    <text evidence="2">The sequence shown here is derived from an EMBL/GenBank/DDBJ whole genome shotgun (WGS) entry which is preliminary data.</text>
</comment>
<name>A0A8H6JD95_9PEZI</name>
<keyword evidence="3" id="KW-1185">Reference proteome</keyword>
<evidence type="ECO:0000256" key="1">
    <source>
        <dbReference type="SAM" id="MobiDB-lite"/>
    </source>
</evidence>
<organism evidence="2 3">
    <name type="scientific">Colletotrichum sojae</name>
    <dbReference type="NCBI Taxonomy" id="2175907"/>
    <lineage>
        <taxon>Eukaryota</taxon>
        <taxon>Fungi</taxon>
        <taxon>Dikarya</taxon>
        <taxon>Ascomycota</taxon>
        <taxon>Pezizomycotina</taxon>
        <taxon>Sordariomycetes</taxon>
        <taxon>Hypocreomycetidae</taxon>
        <taxon>Glomerellales</taxon>
        <taxon>Glomerellaceae</taxon>
        <taxon>Colletotrichum</taxon>
        <taxon>Colletotrichum orchidearum species complex</taxon>
    </lineage>
</organism>